<name>A0ABS3F452_9PROT</name>
<dbReference type="InterPro" id="IPR001763">
    <property type="entry name" value="Rhodanese-like_dom"/>
</dbReference>
<reference evidence="2 3" key="1">
    <citation type="submission" date="2021-03" db="EMBL/GenBank/DDBJ databases">
        <title>Sneathiella sp. CAU 1612 isolated from Kang Won-do.</title>
        <authorList>
            <person name="Kim W."/>
        </authorList>
    </citation>
    <scope>NUCLEOTIDE SEQUENCE [LARGE SCALE GENOMIC DNA]</scope>
    <source>
        <strain evidence="2 3">CAU 1612</strain>
    </source>
</reference>
<dbReference type="PROSITE" id="PS50206">
    <property type="entry name" value="RHODANESE_3"/>
    <property type="match status" value="1"/>
</dbReference>
<dbReference type="Pfam" id="PF00581">
    <property type="entry name" value="Rhodanese"/>
    <property type="match status" value="1"/>
</dbReference>
<feature type="domain" description="Rhodanese" evidence="1">
    <location>
        <begin position="28"/>
        <end position="134"/>
    </location>
</feature>
<comment type="caution">
    <text evidence="2">The sequence shown here is derived from an EMBL/GenBank/DDBJ whole genome shotgun (WGS) entry which is preliminary data.</text>
</comment>
<dbReference type="InterPro" id="IPR036873">
    <property type="entry name" value="Rhodanese-like_dom_sf"/>
</dbReference>
<proteinExistence type="predicted"/>
<accession>A0ABS3F452</accession>
<dbReference type="SMART" id="SM00450">
    <property type="entry name" value="RHOD"/>
    <property type="match status" value="1"/>
</dbReference>
<keyword evidence="3" id="KW-1185">Reference proteome</keyword>
<organism evidence="2 3">
    <name type="scientific">Sneathiella sedimenti</name>
    <dbReference type="NCBI Taxonomy" id="2816034"/>
    <lineage>
        <taxon>Bacteria</taxon>
        <taxon>Pseudomonadati</taxon>
        <taxon>Pseudomonadota</taxon>
        <taxon>Alphaproteobacteria</taxon>
        <taxon>Sneathiellales</taxon>
        <taxon>Sneathiellaceae</taxon>
        <taxon>Sneathiella</taxon>
    </lineage>
</organism>
<dbReference type="Proteomes" id="UP000664761">
    <property type="component" value="Unassembled WGS sequence"/>
</dbReference>
<gene>
    <name evidence="2" type="ORF">J0X12_03745</name>
</gene>
<dbReference type="CDD" id="cd01522">
    <property type="entry name" value="RHOD_1"/>
    <property type="match status" value="1"/>
</dbReference>
<dbReference type="Gene3D" id="3.40.250.10">
    <property type="entry name" value="Rhodanese-like domain"/>
    <property type="match status" value="1"/>
</dbReference>
<sequence>MTNGGTPGTNATYAGDMTVQESWELLASDPNAVLIDVRTTAEWAYVGMPDLSSLGKTVQPVSWVLFPDMSKNENFIDEISALQPNKDAPMIFLCRSGVRSIAAAEAATRAGYSRAYNVLEGFEGAADPNGHRGTVGGWKVAGLDWKQN</sequence>
<evidence type="ECO:0000313" key="2">
    <source>
        <dbReference type="EMBL" id="MBO0332712.1"/>
    </source>
</evidence>
<dbReference type="PANTHER" id="PTHR44086:SF10">
    <property type="entry name" value="THIOSULFATE SULFURTRANSFERASE_RHODANESE-LIKE DOMAIN-CONTAINING PROTEIN 3"/>
    <property type="match status" value="1"/>
</dbReference>
<evidence type="ECO:0000259" key="1">
    <source>
        <dbReference type="PROSITE" id="PS50206"/>
    </source>
</evidence>
<dbReference type="RefSeq" id="WP_207042405.1">
    <property type="nucleotide sequence ID" value="NZ_JAFLNC010000001.1"/>
</dbReference>
<evidence type="ECO:0000313" key="3">
    <source>
        <dbReference type="Proteomes" id="UP000664761"/>
    </source>
</evidence>
<dbReference type="SUPFAM" id="SSF52821">
    <property type="entry name" value="Rhodanese/Cell cycle control phosphatase"/>
    <property type="match status" value="1"/>
</dbReference>
<protein>
    <submittedName>
        <fullName evidence="2">Rhodanese-like domain-containing protein</fullName>
    </submittedName>
</protein>
<dbReference type="EMBL" id="JAFLNC010000001">
    <property type="protein sequence ID" value="MBO0332712.1"/>
    <property type="molecule type" value="Genomic_DNA"/>
</dbReference>
<dbReference type="PANTHER" id="PTHR44086">
    <property type="entry name" value="THIOSULFATE SULFURTRANSFERASE RDL2, MITOCHONDRIAL-RELATED"/>
    <property type="match status" value="1"/>
</dbReference>